<name>A0A0B2V3S6_TOXCA</name>
<comment type="caution">
    <text evidence="2">The sequence shown here is derived from an EMBL/GenBank/DDBJ whole genome shotgun (WGS) entry which is preliminary data.</text>
</comment>
<evidence type="ECO:0000256" key="1">
    <source>
        <dbReference type="SAM" id="SignalP"/>
    </source>
</evidence>
<reference evidence="2 3" key="1">
    <citation type="submission" date="2014-11" db="EMBL/GenBank/DDBJ databases">
        <title>Genetic blueprint of the zoonotic pathogen Toxocara canis.</title>
        <authorList>
            <person name="Zhu X.-Q."/>
            <person name="Korhonen P.K."/>
            <person name="Cai H."/>
            <person name="Young N.D."/>
            <person name="Nejsum P."/>
            <person name="von Samson-Himmelstjerna G."/>
            <person name="Boag P.R."/>
            <person name="Tan P."/>
            <person name="Li Q."/>
            <person name="Min J."/>
            <person name="Yang Y."/>
            <person name="Wang X."/>
            <person name="Fang X."/>
            <person name="Hall R.S."/>
            <person name="Hofmann A."/>
            <person name="Sternberg P.W."/>
            <person name="Jex A.R."/>
            <person name="Gasser R.B."/>
        </authorList>
    </citation>
    <scope>NUCLEOTIDE SEQUENCE [LARGE SCALE GENOMIC DNA]</scope>
    <source>
        <strain evidence="2">PN_DK_2014</strain>
    </source>
</reference>
<dbReference type="EMBL" id="JPKZ01002646">
    <property type="protein sequence ID" value="KHN75655.1"/>
    <property type="molecule type" value="Genomic_DNA"/>
</dbReference>
<feature type="chain" id="PRO_5002076795" description="TPM domain-containing protein" evidence="1">
    <location>
        <begin position="23"/>
        <end position="373"/>
    </location>
</feature>
<dbReference type="PANTHER" id="PTHR33748">
    <property type="entry name" value="PROTEIN CBG04600"/>
    <property type="match status" value="1"/>
</dbReference>
<dbReference type="GO" id="GO:0005892">
    <property type="term" value="C:acetylcholine-gated channel complex"/>
    <property type="evidence" value="ECO:0007669"/>
    <property type="project" value="InterPro"/>
</dbReference>
<keyword evidence="3" id="KW-1185">Reference proteome</keyword>
<evidence type="ECO:0000313" key="3">
    <source>
        <dbReference type="Proteomes" id="UP000031036"/>
    </source>
</evidence>
<dbReference type="OMA" id="QDRQVFT"/>
<sequence length="373" mass="41164">MRRLGRFLLIAILTSGSPLCNSQFTSQTYPDPRVDPINCHTSAPGPVCDPGDILLPDEKRDLADRISQLLSLTSAIPNTAPACQPYAGKNLEILVAVIEKIGTIPAVPVDIEKFASSLKSRYQNYQDVSACDITVLIVNSRSDRQVFTVAGRDARLTKDILRAAFEHNIAQFKAHRFATGLEGMVEHIASAYTQAHAGQVLLPETLKQKALTFSPPFVASGVRQTTDEVMPIESSSLPSSIEAKGESPIVEVPASMTTEAGESENLWIDIMKQAVARCGNNQERIGKYVQAVVEEAMALSLRLIKDERYSSIEESIATHPEDAQARNAAWTNAKSEFIDDIYRRNMLTIRSAASERCPLKTNFRFVSKYWNLH</sequence>
<feature type="signal peptide" evidence="1">
    <location>
        <begin position="1"/>
        <end position="22"/>
    </location>
</feature>
<dbReference type="Proteomes" id="UP000031036">
    <property type="component" value="Unassembled WGS sequence"/>
</dbReference>
<dbReference type="STRING" id="6265.A0A0B2V3S6"/>
<dbReference type="Gene3D" id="3.10.310.50">
    <property type="match status" value="1"/>
</dbReference>
<organism evidence="2 3">
    <name type="scientific">Toxocara canis</name>
    <name type="common">Canine roundworm</name>
    <dbReference type="NCBI Taxonomy" id="6265"/>
    <lineage>
        <taxon>Eukaryota</taxon>
        <taxon>Metazoa</taxon>
        <taxon>Ecdysozoa</taxon>
        <taxon>Nematoda</taxon>
        <taxon>Chromadorea</taxon>
        <taxon>Rhabditida</taxon>
        <taxon>Spirurina</taxon>
        <taxon>Ascaridomorpha</taxon>
        <taxon>Ascaridoidea</taxon>
        <taxon>Toxocaridae</taxon>
        <taxon>Toxocara</taxon>
    </lineage>
</organism>
<gene>
    <name evidence="2" type="ORF">Tcan_10158</name>
</gene>
<dbReference type="PANTHER" id="PTHR33748:SF3">
    <property type="entry name" value="TPM_PHOSPHATASE DOMAIN-CONTAINING PROTEIN"/>
    <property type="match status" value="1"/>
</dbReference>
<accession>A0A0B2V3S6</accession>
<dbReference type="InterPro" id="IPR033438">
    <property type="entry name" value="MOLO1"/>
</dbReference>
<keyword evidence="1" id="KW-0732">Signal</keyword>
<dbReference type="AlphaFoldDB" id="A0A0B2V3S6"/>
<evidence type="ECO:0000313" key="2">
    <source>
        <dbReference type="EMBL" id="KHN75655.1"/>
    </source>
</evidence>
<evidence type="ECO:0008006" key="4">
    <source>
        <dbReference type="Google" id="ProtNLM"/>
    </source>
</evidence>
<dbReference type="OrthoDB" id="5864217at2759"/>
<protein>
    <recommendedName>
        <fullName evidence="4">TPM domain-containing protein</fullName>
    </recommendedName>
</protein>
<dbReference type="Pfam" id="PF17175">
    <property type="entry name" value="MOLO1"/>
    <property type="match status" value="1"/>
</dbReference>
<proteinExistence type="predicted"/>